<dbReference type="AlphaFoldDB" id="A0A0S7BSC8"/>
<reference evidence="2" key="1">
    <citation type="journal article" date="2015" name="Genome Announc.">
        <title>Draft Genome Sequence of Anaerolineae Strain TC1, a Novel Isolate from a Methanogenic Wastewater Treatment System.</title>
        <authorList>
            <person name="Matsuura N."/>
            <person name="Tourlousse D.M."/>
            <person name="Sun L."/>
            <person name="Toyonaga M."/>
            <person name="Kuroda K."/>
            <person name="Ohashi A."/>
            <person name="Cruz R."/>
            <person name="Yamaguchi T."/>
            <person name="Sekiguchi Y."/>
        </authorList>
    </citation>
    <scope>NUCLEOTIDE SEQUENCE [LARGE SCALE GENOMIC DNA]</scope>
    <source>
        <strain evidence="2">TC1</strain>
    </source>
</reference>
<dbReference type="SMART" id="SM00382">
    <property type="entry name" value="AAA"/>
    <property type="match status" value="2"/>
</dbReference>
<evidence type="ECO:0000313" key="2">
    <source>
        <dbReference type="EMBL" id="GAP40622.1"/>
    </source>
</evidence>
<dbReference type="Proteomes" id="UP000053370">
    <property type="component" value="Unassembled WGS sequence"/>
</dbReference>
<dbReference type="PATRIC" id="fig|1678840.3.peg.1920"/>
<dbReference type="Gene3D" id="3.40.50.300">
    <property type="entry name" value="P-loop containing nucleotide triphosphate hydrolases"/>
    <property type="match status" value="2"/>
</dbReference>
<keyword evidence="2" id="KW-0067">ATP-binding</keyword>
<sequence>MESIDDILERARKKISVQEKTSGERHVLGADIGDPNCPICHGIGFIARDVPYGEPGFGKMDVCPCRKAKIEQEENEKLTQDSNLDSYSEMTFENFNVKGRGQIRQEYELCLKMARDHAQKFAKERKGWLLLTGNYGTGKTHLAAAIAKVALADHVANIFMPVPDLMDWLRASFTSPSLSYQDRFQQICTIPLLILDDLGSQSSTDWVQEKLYQILNYRYVNRLPTVITTNNTLKELDGRIASRLEDPSLVMKVVISAPDYRNPASNSLDLNTLSTLHLYRTRTFDTFDSRIRENLSEEASEQLSRAYQAAFSFAQNPAGWLIFAGSNGVGKTHLAAAIGNFRKQLMEEPMFVVVPDLLDHLRATFSPVSTTTFDIEFEKVKNAQLLILDHLDTACATPWAKEKLYQIVNYRYQAELPTVITTVLTIQEIDPNIRSRLIDFQICQIVQMFQVPMYSKNPGIDILPKRTKRAEGSGFRRIKP</sequence>
<dbReference type="GO" id="GO:0005524">
    <property type="term" value="F:ATP binding"/>
    <property type="evidence" value="ECO:0007669"/>
    <property type="project" value="InterPro"/>
</dbReference>
<dbReference type="SUPFAM" id="SSF52540">
    <property type="entry name" value="P-loop containing nucleoside triphosphate hydrolases"/>
    <property type="match status" value="2"/>
</dbReference>
<feature type="domain" description="AAA+ ATPase" evidence="1">
    <location>
        <begin position="125"/>
        <end position="256"/>
    </location>
</feature>
<dbReference type="RefSeq" id="WP_062280165.1">
    <property type="nucleotide sequence ID" value="NZ_DF968181.1"/>
</dbReference>
<gene>
    <name evidence="2" type="ORF">ATC1_13600</name>
</gene>
<dbReference type="InterPro" id="IPR003593">
    <property type="entry name" value="AAA+_ATPase"/>
</dbReference>
<accession>A0A0S7BSC8</accession>
<proteinExistence type="predicted"/>
<evidence type="ECO:0000259" key="1">
    <source>
        <dbReference type="SMART" id="SM00382"/>
    </source>
</evidence>
<dbReference type="OrthoDB" id="9776217at2"/>
<dbReference type="Pfam" id="PF01695">
    <property type="entry name" value="IstB_IS21"/>
    <property type="match status" value="2"/>
</dbReference>
<keyword evidence="2" id="KW-0547">Nucleotide-binding</keyword>
<keyword evidence="2" id="KW-0378">Hydrolase</keyword>
<dbReference type="CDD" id="cd00009">
    <property type="entry name" value="AAA"/>
    <property type="match status" value="1"/>
</dbReference>
<keyword evidence="3" id="KW-1185">Reference proteome</keyword>
<evidence type="ECO:0000313" key="3">
    <source>
        <dbReference type="Proteomes" id="UP000053370"/>
    </source>
</evidence>
<dbReference type="PANTHER" id="PTHR30050">
    <property type="entry name" value="CHROMOSOMAL REPLICATION INITIATOR PROTEIN DNAA"/>
    <property type="match status" value="1"/>
</dbReference>
<dbReference type="InterPro" id="IPR027417">
    <property type="entry name" value="P-loop_NTPase"/>
</dbReference>
<dbReference type="GO" id="GO:0006260">
    <property type="term" value="P:DNA replication"/>
    <property type="evidence" value="ECO:0007669"/>
    <property type="project" value="TreeGrafter"/>
</dbReference>
<dbReference type="InterPro" id="IPR002611">
    <property type="entry name" value="IstB_ATP-bd"/>
</dbReference>
<dbReference type="PANTHER" id="PTHR30050:SF4">
    <property type="entry name" value="ATP-BINDING PROTEIN RV3427C IN INSERTION SEQUENCE-RELATED"/>
    <property type="match status" value="1"/>
</dbReference>
<protein>
    <submittedName>
        <fullName evidence="2">Replicative DNA helicase loader DnaI</fullName>
    </submittedName>
</protein>
<keyword evidence="2" id="KW-0347">Helicase</keyword>
<dbReference type="STRING" id="1678840.ATC1_13600"/>
<dbReference type="GO" id="GO:0004386">
    <property type="term" value="F:helicase activity"/>
    <property type="evidence" value="ECO:0007669"/>
    <property type="project" value="UniProtKB-KW"/>
</dbReference>
<organism evidence="2">
    <name type="scientific">Flexilinea flocculi</name>
    <dbReference type="NCBI Taxonomy" id="1678840"/>
    <lineage>
        <taxon>Bacteria</taxon>
        <taxon>Bacillati</taxon>
        <taxon>Chloroflexota</taxon>
        <taxon>Anaerolineae</taxon>
        <taxon>Anaerolineales</taxon>
        <taxon>Anaerolineaceae</taxon>
        <taxon>Flexilinea</taxon>
    </lineage>
</organism>
<name>A0A0S7BSC8_9CHLR</name>
<dbReference type="EMBL" id="DF968181">
    <property type="protein sequence ID" value="GAP40622.1"/>
    <property type="molecule type" value="Genomic_DNA"/>
</dbReference>
<feature type="domain" description="AAA+ ATPase" evidence="1">
    <location>
        <begin position="317"/>
        <end position="444"/>
    </location>
</feature>